<evidence type="ECO:0000313" key="3">
    <source>
        <dbReference type="Proteomes" id="UP001501697"/>
    </source>
</evidence>
<evidence type="ECO:0000313" key="2">
    <source>
        <dbReference type="EMBL" id="GAA3640935.1"/>
    </source>
</evidence>
<keyword evidence="3" id="KW-1185">Reference proteome</keyword>
<comment type="caution">
    <text evidence="2">The sequence shown here is derived from an EMBL/GenBank/DDBJ whole genome shotgun (WGS) entry which is preliminary data.</text>
</comment>
<proteinExistence type="predicted"/>
<name>A0ABP7AUG2_9MICO</name>
<accession>A0ABP7AUG2</accession>
<sequence>MPDQPDVRRDEGGIVRFGAGVTRREKTVALDSQPHRIEGGASDDGNLTTGQVRAVDTGVCTDQQRTDWIEGDVMDVLNGFGRSRRGGLVFCDSSAGGDSDGQCPGKTEGGKKAGVCAHSGGVSPWTGPARSDRPQSG</sequence>
<organism evidence="2 3">
    <name type="scientific">Microbacterium awajiense</name>
    <dbReference type="NCBI Taxonomy" id="415214"/>
    <lineage>
        <taxon>Bacteria</taxon>
        <taxon>Bacillati</taxon>
        <taxon>Actinomycetota</taxon>
        <taxon>Actinomycetes</taxon>
        <taxon>Micrococcales</taxon>
        <taxon>Microbacteriaceae</taxon>
        <taxon>Microbacterium</taxon>
    </lineage>
</organism>
<evidence type="ECO:0000256" key="1">
    <source>
        <dbReference type="SAM" id="MobiDB-lite"/>
    </source>
</evidence>
<dbReference type="Proteomes" id="UP001501697">
    <property type="component" value="Unassembled WGS sequence"/>
</dbReference>
<dbReference type="EMBL" id="BAAAYU010000005">
    <property type="protein sequence ID" value="GAA3640935.1"/>
    <property type="molecule type" value="Genomic_DNA"/>
</dbReference>
<feature type="region of interest" description="Disordered" evidence="1">
    <location>
        <begin position="94"/>
        <end position="137"/>
    </location>
</feature>
<gene>
    <name evidence="2" type="ORF">GCM10022200_25800</name>
</gene>
<protein>
    <submittedName>
        <fullName evidence="2">Uncharacterized protein</fullName>
    </submittedName>
</protein>
<reference evidence="3" key="1">
    <citation type="journal article" date="2019" name="Int. J. Syst. Evol. Microbiol.">
        <title>The Global Catalogue of Microorganisms (GCM) 10K type strain sequencing project: providing services to taxonomists for standard genome sequencing and annotation.</title>
        <authorList>
            <consortium name="The Broad Institute Genomics Platform"/>
            <consortium name="The Broad Institute Genome Sequencing Center for Infectious Disease"/>
            <person name="Wu L."/>
            <person name="Ma J."/>
        </authorList>
    </citation>
    <scope>NUCLEOTIDE SEQUENCE [LARGE SCALE GENOMIC DNA]</scope>
    <source>
        <strain evidence="3">JCM 16544</strain>
    </source>
</reference>